<dbReference type="GO" id="GO:0000978">
    <property type="term" value="F:RNA polymerase II cis-regulatory region sequence-specific DNA binding"/>
    <property type="evidence" value="ECO:0007669"/>
    <property type="project" value="TreeGrafter"/>
</dbReference>
<protein>
    <recommendedName>
        <fullName evidence="9">snRNA-activating protein complex subunit 3</fullName>
    </recommendedName>
</protein>
<evidence type="ECO:0000256" key="5">
    <source>
        <dbReference type="ARBA" id="ARBA00023163"/>
    </source>
</evidence>
<keyword evidence="3" id="KW-0805">Transcription regulation</keyword>
<dbReference type="GO" id="GO:0042796">
    <property type="term" value="P:snRNA transcription by RNA polymerase III"/>
    <property type="evidence" value="ECO:0007669"/>
    <property type="project" value="TreeGrafter"/>
</dbReference>
<dbReference type="PANTHER" id="PTHR13421">
    <property type="entry name" value="SNRNA-ACTIVATING PROTEIN COMPLEX SUBUNIT 3"/>
    <property type="match status" value="1"/>
</dbReference>
<dbReference type="GO" id="GO:0005634">
    <property type="term" value="C:nucleus"/>
    <property type="evidence" value="ECO:0007669"/>
    <property type="project" value="UniProtKB-SubCell"/>
</dbReference>
<dbReference type="PANTHER" id="PTHR13421:SF16">
    <property type="entry name" value="SNRNA-ACTIVATING PROTEIN COMPLEX SUBUNIT 3"/>
    <property type="match status" value="1"/>
</dbReference>
<evidence type="ECO:0000313" key="8">
    <source>
        <dbReference type="Proteomes" id="UP000076871"/>
    </source>
</evidence>
<dbReference type="GeneID" id="63830776"/>
<keyword evidence="8" id="KW-1185">Reference proteome</keyword>
<dbReference type="InParanoid" id="A0A165ANQ9"/>
<dbReference type="OrthoDB" id="3437960at2759"/>
<dbReference type="STRING" id="1314785.A0A165ANQ9"/>
<dbReference type="GO" id="GO:0042795">
    <property type="term" value="P:snRNA transcription by RNA polymerase II"/>
    <property type="evidence" value="ECO:0007669"/>
    <property type="project" value="TreeGrafter"/>
</dbReference>
<dbReference type="EMBL" id="KV427978">
    <property type="protein sequence ID" value="KZS99360.1"/>
    <property type="molecule type" value="Genomic_DNA"/>
</dbReference>
<evidence type="ECO:0000256" key="4">
    <source>
        <dbReference type="ARBA" id="ARBA00023125"/>
    </source>
</evidence>
<dbReference type="GO" id="GO:0001006">
    <property type="term" value="F:RNA polymerase III type 3 promoter sequence-specific DNA binding"/>
    <property type="evidence" value="ECO:0007669"/>
    <property type="project" value="TreeGrafter"/>
</dbReference>
<evidence type="ECO:0000256" key="1">
    <source>
        <dbReference type="ARBA" id="ARBA00004123"/>
    </source>
</evidence>
<keyword evidence="5" id="KW-0804">Transcription</keyword>
<evidence type="ECO:0000313" key="7">
    <source>
        <dbReference type="EMBL" id="KZS99360.1"/>
    </source>
</evidence>
<reference evidence="7 8" key="1">
    <citation type="journal article" date="2016" name="Mol. Biol. Evol.">
        <title>Comparative Genomics of Early-Diverging Mushroom-Forming Fungi Provides Insights into the Origins of Lignocellulose Decay Capabilities.</title>
        <authorList>
            <person name="Nagy L.G."/>
            <person name="Riley R."/>
            <person name="Tritt A."/>
            <person name="Adam C."/>
            <person name="Daum C."/>
            <person name="Floudas D."/>
            <person name="Sun H."/>
            <person name="Yadav J.S."/>
            <person name="Pangilinan J."/>
            <person name="Larsson K.H."/>
            <person name="Matsuura K."/>
            <person name="Barry K."/>
            <person name="Labutti K."/>
            <person name="Kuo R."/>
            <person name="Ohm R.A."/>
            <person name="Bhattacharya S.S."/>
            <person name="Shirouzu T."/>
            <person name="Yoshinaga Y."/>
            <person name="Martin F.M."/>
            <person name="Grigoriev I.V."/>
            <person name="Hibbett D.S."/>
        </authorList>
    </citation>
    <scope>NUCLEOTIDE SEQUENCE [LARGE SCALE GENOMIC DNA]</scope>
    <source>
        <strain evidence="7 8">93-53</strain>
    </source>
</reference>
<dbReference type="GO" id="GO:0003681">
    <property type="term" value="F:bent DNA binding"/>
    <property type="evidence" value="ECO:0007669"/>
    <property type="project" value="TreeGrafter"/>
</dbReference>
<keyword evidence="6" id="KW-0539">Nucleus</keyword>
<proteinExistence type="inferred from homology"/>
<dbReference type="Pfam" id="PF12251">
    <property type="entry name" value="SNAPC3"/>
    <property type="match status" value="1"/>
</dbReference>
<evidence type="ECO:0008006" key="9">
    <source>
        <dbReference type="Google" id="ProtNLM"/>
    </source>
</evidence>
<evidence type="ECO:0000256" key="2">
    <source>
        <dbReference type="ARBA" id="ARBA00010410"/>
    </source>
</evidence>
<comment type="similarity">
    <text evidence="2">Belongs to the SNAPC3/SRD2 family.</text>
</comment>
<gene>
    <name evidence="7" type="ORF">LAESUDRAFT_765633</name>
</gene>
<dbReference type="RefSeq" id="XP_040757101.1">
    <property type="nucleotide sequence ID" value="XM_040913748.1"/>
</dbReference>
<dbReference type="AlphaFoldDB" id="A0A165ANQ9"/>
<dbReference type="GO" id="GO:0019185">
    <property type="term" value="C:snRNA-activating protein complex"/>
    <property type="evidence" value="ECO:0007669"/>
    <property type="project" value="TreeGrafter"/>
</dbReference>
<sequence length="205" mass="22850">MILNKLSGRRRQLFRSSQHVLLSSQILVELSDVIPCTSNELPRELPDTPTERTRYKLPTESAAAARETSPGCAICINGTVYGDRNSTDDYSDKLLPLLLRRIEEPGDGVSFRKGASIRETTFASLSLQLHKSYWMLHFGNCEHYFLIDQIRLLHASDPPPSAYPLTTHITPPLLDLCRACSKVPAVYAIDGDIFGETLFVKCGPC</sequence>
<dbReference type="Proteomes" id="UP000076871">
    <property type="component" value="Unassembled WGS sequence"/>
</dbReference>
<accession>A0A165ANQ9</accession>
<evidence type="ECO:0000256" key="6">
    <source>
        <dbReference type="ARBA" id="ARBA00023242"/>
    </source>
</evidence>
<evidence type="ECO:0000256" key="3">
    <source>
        <dbReference type="ARBA" id="ARBA00023015"/>
    </source>
</evidence>
<dbReference type="InterPro" id="IPR022042">
    <property type="entry name" value="snRNA-activating_su3"/>
</dbReference>
<organism evidence="7 8">
    <name type="scientific">Laetiporus sulphureus 93-53</name>
    <dbReference type="NCBI Taxonomy" id="1314785"/>
    <lineage>
        <taxon>Eukaryota</taxon>
        <taxon>Fungi</taxon>
        <taxon>Dikarya</taxon>
        <taxon>Basidiomycota</taxon>
        <taxon>Agaricomycotina</taxon>
        <taxon>Agaricomycetes</taxon>
        <taxon>Polyporales</taxon>
        <taxon>Laetiporus</taxon>
    </lineage>
</organism>
<keyword evidence="4" id="KW-0238">DNA-binding</keyword>
<comment type="subcellular location">
    <subcellularLocation>
        <location evidence="1">Nucleus</location>
    </subcellularLocation>
</comment>
<name>A0A165ANQ9_9APHY</name>
<dbReference type="GO" id="GO:0001046">
    <property type="term" value="F:core promoter sequence-specific DNA binding"/>
    <property type="evidence" value="ECO:0007669"/>
    <property type="project" value="TreeGrafter"/>
</dbReference>